<protein>
    <submittedName>
        <fullName evidence="2">Uncharacterized protein</fullName>
    </submittedName>
</protein>
<evidence type="ECO:0000256" key="1">
    <source>
        <dbReference type="SAM" id="MobiDB-lite"/>
    </source>
</evidence>
<evidence type="ECO:0000313" key="2">
    <source>
        <dbReference type="EMBL" id="RAP72152.1"/>
    </source>
</evidence>
<reference evidence="2" key="1">
    <citation type="submission" date="2018-04" db="EMBL/GenBank/DDBJ databases">
        <title>Genomes of the Obligate Erwinia dacicola and Facultative Enterobacter sp. OLF Endosymbionts of the Olive Fruit fly, Bactrocera oleae.</title>
        <authorList>
            <person name="Estes A.M."/>
            <person name="Hearn D.J."/>
            <person name="Agarwal S."/>
            <person name="Pierson E.A."/>
            <person name="Dunning-Hotopp J.C."/>
        </authorList>
    </citation>
    <scope>NUCLEOTIDE SEQUENCE [LARGE SCALE GENOMIC DNA]</scope>
    <source>
        <strain evidence="2">Oroville</strain>
    </source>
</reference>
<comment type="caution">
    <text evidence="2">The sequence shown here is derived from an EMBL/GenBank/DDBJ whole genome shotgun (WGS) entry which is preliminary data.</text>
</comment>
<dbReference type="Proteomes" id="UP000244334">
    <property type="component" value="Unassembled WGS sequence"/>
</dbReference>
<evidence type="ECO:0000313" key="3">
    <source>
        <dbReference type="Proteomes" id="UP000244334"/>
    </source>
</evidence>
<name>A0A328TRH1_9GAMM</name>
<organism evidence="2 3">
    <name type="scientific">Candidatus Erwinia dacicola</name>
    <dbReference type="NCBI Taxonomy" id="252393"/>
    <lineage>
        <taxon>Bacteria</taxon>
        <taxon>Pseudomonadati</taxon>
        <taxon>Pseudomonadota</taxon>
        <taxon>Gammaproteobacteria</taxon>
        <taxon>Enterobacterales</taxon>
        <taxon>Erwiniaceae</taxon>
        <taxon>Erwinia</taxon>
    </lineage>
</organism>
<accession>A0A328TRH1</accession>
<dbReference type="AlphaFoldDB" id="A0A328TRH1"/>
<proteinExistence type="predicted"/>
<gene>
    <name evidence="2" type="ORF">ACZ87_01020</name>
</gene>
<sequence length="128" mass="13743">MPVNFIGITAGTMDSYGSHNNTSNNARISQNPTIQRLYQESLDFYSIVAFLTECHWDATTVSLRAVSGHSTVPQVFIGGCHSATTMIQSSSSRRKTKTGWACPSPAKITQGSDLPTHKPATLGAASLR</sequence>
<keyword evidence="3" id="KW-1185">Reference proteome</keyword>
<feature type="region of interest" description="Disordered" evidence="1">
    <location>
        <begin position="87"/>
        <end position="128"/>
    </location>
</feature>
<dbReference type="EMBL" id="LJAM02000059">
    <property type="protein sequence ID" value="RAP72152.1"/>
    <property type="molecule type" value="Genomic_DNA"/>
</dbReference>